<dbReference type="PROSITE" id="PS50088">
    <property type="entry name" value="ANK_REPEAT"/>
    <property type="match status" value="8"/>
</dbReference>
<protein>
    <submittedName>
        <fullName evidence="4">Uncharacterized protein</fullName>
    </submittedName>
</protein>
<dbReference type="PRINTS" id="PR01415">
    <property type="entry name" value="ANKYRIN"/>
</dbReference>
<dbReference type="SMART" id="SM00248">
    <property type="entry name" value="ANK"/>
    <property type="match status" value="9"/>
</dbReference>
<evidence type="ECO:0000256" key="3">
    <source>
        <dbReference type="PROSITE-ProRule" id="PRU00023"/>
    </source>
</evidence>
<keyword evidence="1" id="KW-0677">Repeat</keyword>
<dbReference type="InterPro" id="IPR036770">
    <property type="entry name" value="Ankyrin_rpt-contain_sf"/>
</dbReference>
<dbReference type="EMBL" id="CAXITT010000169">
    <property type="protein sequence ID" value="CAL1534371.1"/>
    <property type="molecule type" value="Genomic_DNA"/>
</dbReference>
<dbReference type="Pfam" id="PF12796">
    <property type="entry name" value="Ank_2"/>
    <property type="match status" value="3"/>
</dbReference>
<accession>A0AAV2HPV5</accession>
<feature type="repeat" description="ANK" evidence="3">
    <location>
        <begin position="311"/>
        <end position="331"/>
    </location>
</feature>
<gene>
    <name evidence="4" type="ORF">GSLYS_00008331001</name>
</gene>
<name>A0AAV2HPV5_LYMST</name>
<dbReference type="InterPro" id="IPR002110">
    <property type="entry name" value="Ankyrin_rpt"/>
</dbReference>
<evidence type="ECO:0000313" key="4">
    <source>
        <dbReference type="EMBL" id="CAL1534371.1"/>
    </source>
</evidence>
<dbReference type="InterPro" id="IPR050776">
    <property type="entry name" value="Ank_Repeat/CDKN_Inhibitor"/>
</dbReference>
<feature type="repeat" description="ANK" evidence="3">
    <location>
        <begin position="105"/>
        <end position="137"/>
    </location>
</feature>
<evidence type="ECO:0000256" key="2">
    <source>
        <dbReference type="ARBA" id="ARBA00023043"/>
    </source>
</evidence>
<feature type="repeat" description="ANK" evidence="3">
    <location>
        <begin position="204"/>
        <end position="228"/>
    </location>
</feature>
<proteinExistence type="predicted"/>
<feature type="repeat" description="ANK" evidence="3">
    <location>
        <begin position="138"/>
        <end position="170"/>
    </location>
</feature>
<comment type="caution">
    <text evidence="4">The sequence shown here is derived from an EMBL/GenBank/DDBJ whole genome shotgun (WGS) entry which is preliminary data.</text>
</comment>
<dbReference type="AlphaFoldDB" id="A0AAV2HPV5"/>
<feature type="repeat" description="ANK" evidence="3">
    <location>
        <begin position="382"/>
        <end position="414"/>
    </location>
</feature>
<dbReference type="Pfam" id="PF00023">
    <property type="entry name" value="Ank"/>
    <property type="match status" value="1"/>
</dbReference>
<evidence type="ECO:0000313" key="5">
    <source>
        <dbReference type="Proteomes" id="UP001497497"/>
    </source>
</evidence>
<sequence length="433" mass="47622">MLKSLKEAFLQNFTCKRNRSVKMSTSRFSDFSSIQCRTRSALTWFQKIVEDVVEKERLSMFDEISAAGDVQLVKEMFSCAQNGNAKEVARIIKADPTRLRAKNNHGQTALHVAAAKDHIEVVEVLLEQHPDIDALDNDGNTPLHLAVYAGADKIVDLLIKNGAKTNIRNSQLMMPIHVAAELPNVDVVKSLLSNGVDPNGIGESGMTALHYAAAKDNGVVMQVLMQRGGKPCWKCDYGYYPIHIAAKCAAASAMEAIIEQAIKQGYTREQILSFKDRENNLPLHAAVNGGDIKAVKVCLSAGASVKAQQEDGSTPLHFACAQGNMEMIRLMEQMQRDNFLAAVSTVDVLKMTPLHRAALFNHTPAIVYLLEHGADIDSRDNNERTPLLLAASKGCWTTVQVLLEKGADVHVRDIKNRNFLHLAVKFGGKLEQI</sequence>
<feature type="non-terminal residue" evidence="4">
    <location>
        <position position="433"/>
    </location>
</feature>
<feature type="repeat" description="ANK" evidence="3">
    <location>
        <begin position="349"/>
        <end position="381"/>
    </location>
</feature>
<organism evidence="4 5">
    <name type="scientific">Lymnaea stagnalis</name>
    <name type="common">Great pond snail</name>
    <name type="synonym">Helix stagnalis</name>
    <dbReference type="NCBI Taxonomy" id="6523"/>
    <lineage>
        <taxon>Eukaryota</taxon>
        <taxon>Metazoa</taxon>
        <taxon>Spiralia</taxon>
        <taxon>Lophotrochozoa</taxon>
        <taxon>Mollusca</taxon>
        <taxon>Gastropoda</taxon>
        <taxon>Heterobranchia</taxon>
        <taxon>Euthyneura</taxon>
        <taxon>Panpulmonata</taxon>
        <taxon>Hygrophila</taxon>
        <taxon>Lymnaeoidea</taxon>
        <taxon>Lymnaeidae</taxon>
        <taxon>Lymnaea</taxon>
    </lineage>
</organism>
<keyword evidence="5" id="KW-1185">Reference proteome</keyword>
<evidence type="ECO:0000256" key="1">
    <source>
        <dbReference type="ARBA" id="ARBA00022737"/>
    </source>
</evidence>
<dbReference type="GO" id="GO:0005634">
    <property type="term" value="C:nucleus"/>
    <property type="evidence" value="ECO:0007669"/>
    <property type="project" value="TreeGrafter"/>
</dbReference>
<dbReference type="PANTHER" id="PTHR24201">
    <property type="entry name" value="ANK_REP_REGION DOMAIN-CONTAINING PROTEIN"/>
    <property type="match status" value="1"/>
</dbReference>
<feature type="repeat" description="ANK" evidence="3">
    <location>
        <begin position="278"/>
        <end position="310"/>
    </location>
</feature>
<feature type="repeat" description="ANK" evidence="3">
    <location>
        <begin position="171"/>
        <end position="203"/>
    </location>
</feature>
<reference evidence="4 5" key="1">
    <citation type="submission" date="2024-04" db="EMBL/GenBank/DDBJ databases">
        <authorList>
            <consortium name="Genoscope - CEA"/>
            <person name="William W."/>
        </authorList>
    </citation>
    <scope>NUCLEOTIDE SEQUENCE [LARGE SCALE GENOMIC DNA]</scope>
</reference>
<dbReference type="Proteomes" id="UP001497497">
    <property type="component" value="Unassembled WGS sequence"/>
</dbReference>
<dbReference type="PANTHER" id="PTHR24201:SF16">
    <property type="entry name" value="ANKYRIN-1-LIKE-RELATED"/>
    <property type="match status" value="1"/>
</dbReference>
<dbReference type="Gene3D" id="1.25.40.20">
    <property type="entry name" value="Ankyrin repeat-containing domain"/>
    <property type="match status" value="2"/>
</dbReference>
<dbReference type="SUPFAM" id="SSF48403">
    <property type="entry name" value="Ankyrin repeat"/>
    <property type="match status" value="1"/>
</dbReference>
<keyword evidence="2 3" id="KW-0040">ANK repeat</keyword>
<dbReference type="PROSITE" id="PS50297">
    <property type="entry name" value="ANK_REP_REGION"/>
    <property type="match status" value="8"/>
</dbReference>